<feature type="domain" description="USP" evidence="8">
    <location>
        <begin position="634"/>
        <end position="1183"/>
    </location>
</feature>
<evidence type="ECO:0000256" key="4">
    <source>
        <dbReference type="ARBA" id="ARBA00022786"/>
    </source>
</evidence>
<keyword evidence="5" id="KW-0378">Hydrolase</keyword>
<dbReference type="Gene3D" id="3.90.70.10">
    <property type="entry name" value="Cysteine proteinases"/>
    <property type="match status" value="2"/>
</dbReference>
<dbReference type="OrthoDB" id="2420415at2759"/>
<keyword evidence="6" id="KW-0788">Thiol protease</keyword>
<dbReference type="InterPro" id="IPR018200">
    <property type="entry name" value="USP_CS"/>
</dbReference>
<dbReference type="EC" id="3.4.19.12" evidence="2"/>
<keyword evidence="3" id="KW-0645">Protease</keyword>
<evidence type="ECO:0000256" key="6">
    <source>
        <dbReference type="ARBA" id="ARBA00022807"/>
    </source>
</evidence>
<sequence>GKTAPRLLEDLLNYDPRNELLLGRNVLTTPPPREDLDNHATPVLPEDSCHHVFFEKLLPTDIVPPLDSRPDATTQYEIHAICYRCRHHLDLKIDYRGSFRSRADSGASISDSSFFPCPNKEFPLHHFQFIAEQPIPRLNGVGSISLDNQNSKDRSFLFKCSADSCLAKLSVTLRAPLFADEYVYLLSDRNALEARLQAAIVSDPERDDFKVARPVDAFDALSTYLRDGMDTGSGRRKIPVKNRRFMVTFGEDCRYLLESLGFRVGDEDDDDGGFCYLPNPSEHRDPEAFIAYLADVRNELFVHLSAQPEGDRSTLKNIPNARRPLLKDIERCLGYSDYDKIQSSRRRVDLTGAGDPFYAGLGALQDFSDQLIIFAFERQMRCDPENRGYYFDCLVEVESNRKNSEELGVKIALLRSDGYNTKKEIAAAYRYFGLDVNLRFTHGDDHIAGLYSSRLGSVPLSQHAECREQLRVIATARGSRTLMEIASNELETYDQALSYLDANASLPDDFVSSLFVTKTADDPASIDMARKALGIIANARNSTYLKGLLANGHADQPTMDVGEAYSTLQIDDRTSLSLEMLPVLLQSRIQEAPDREDDFNRAAAVLTSHYEAFPDQGDTLRDPQITRPAEQWPVGIHNLGATCYFNSLLQYLFAIKPLRDLLLSLEEHKMETSPRAIKSRRVGGRIVPAKEVQHYIDFAFELASFFEEMITTSSAVVKPSLKLASGTLKSTNPQSATARRRSTIGGSRPAGLGEIDGAAVHGPLPPIASANESEEVPPPKDEDQDEDPSSKQPTTDAPDSASDTTLVGDIRTPESDEDDMNDDPSPPARPPPVPPRPKVDTSKQADLLQEVEFLAKQQDVTEAMENVLFQLRCAIKPIDVEENGEQIDQITELFTGKVKMTYPRVTAGGKRVDSKVEAFTSLILQVDKGPTDIYSALDRIFDPEKVELNGRRISRYGTIEALPPILQINVNRVGWELKGPFKIEYPMKLEETLYMDRYVEGGPSMLKRRQATWKWKDELRELEARRDELVNTISSDTKLPDVLNAASEFVTSLQANGVQDDLMDVDPLAVDPDLSIHLQGRSDEVAKELKELETRISGLKMSIKDQFDGMEDQAYRLHALFIHRGSAGAGHYWIYIRDFKRGIWMTYNDERVTEETDLTKIFEQEDYTRVHPATPYFVVYVKDGLQDELVDSLCRIIPGASAQDVDMMGGEAQVIEGIEVKGG</sequence>
<evidence type="ECO:0000313" key="9">
    <source>
        <dbReference type="EMBL" id="KAF2096480.1"/>
    </source>
</evidence>
<evidence type="ECO:0000313" key="10">
    <source>
        <dbReference type="Proteomes" id="UP000799772"/>
    </source>
</evidence>
<dbReference type="GO" id="GO:0070628">
    <property type="term" value="F:proteasome binding"/>
    <property type="evidence" value="ECO:0007669"/>
    <property type="project" value="TreeGrafter"/>
</dbReference>
<evidence type="ECO:0000256" key="5">
    <source>
        <dbReference type="ARBA" id="ARBA00022801"/>
    </source>
</evidence>
<proteinExistence type="predicted"/>
<keyword evidence="10" id="KW-1185">Reference proteome</keyword>
<dbReference type="Pfam" id="PF00443">
    <property type="entry name" value="UCH"/>
    <property type="match status" value="1"/>
</dbReference>
<dbReference type="GO" id="GO:0061136">
    <property type="term" value="P:regulation of proteasomal protein catabolic process"/>
    <property type="evidence" value="ECO:0007669"/>
    <property type="project" value="TreeGrafter"/>
</dbReference>
<evidence type="ECO:0000259" key="8">
    <source>
        <dbReference type="PROSITE" id="PS50235"/>
    </source>
</evidence>
<dbReference type="GO" id="GO:0004843">
    <property type="term" value="F:cysteine-type deubiquitinase activity"/>
    <property type="evidence" value="ECO:0007669"/>
    <property type="project" value="UniProtKB-EC"/>
</dbReference>
<dbReference type="SUPFAM" id="SSF54001">
    <property type="entry name" value="Cysteine proteinases"/>
    <property type="match status" value="1"/>
</dbReference>
<name>A0A9P4IBZ6_9PEZI</name>
<dbReference type="EMBL" id="ML978129">
    <property type="protein sequence ID" value="KAF2096480.1"/>
    <property type="molecule type" value="Genomic_DNA"/>
</dbReference>
<dbReference type="PROSITE" id="PS50235">
    <property type="entry name" value="USP_3"/>
    <property type="match status" value="1"/>
</dbReference>
<dbReference type="InterPro" id="IPR025305">
    <property type="entry name" value="UCH_repeat_domain"/>
</dbReference>
<comment type="catalytic activity">
    <reaction evidence="1">
        <text>Thiol-dependent hydrolysis of ester, thioester, amide, peptide and isopeptide bonds formed by the C-terminal Gly of ubiquitin (a 76-residue protein attached to proteins as an intracellular targeting signal).</text>
        <dbReference type="EC" id="3.4.19.12"/>
    </reaction>
</comment>
<protein>
    <recommendedName>
        <fullName evidence="2">ubiquitinyl hydrolase 1</fullName>
        <ecNumber evidence="2">3.4.19.12</ecNumber>
    </recommendedName>
</protein>
<dbReference type="InterPro" id="IPR038765">
    <property type="entry name" value="Papain-like_cys_pep_sf"/>
</dbReference>
<feature type="compositionally biased region" description="Polar residues" evidence="7">
    <location>
        <begin position="727"/>
        <end position="737"/>
    </location>
</feature>
<dbReference type="Pfam" id="PF13446">
    <property type="entry name" value="RPT"/>
    <property type="match status" value="2"/>
</dbReference>
<feature type="non-terminal residue" evidence="9">
    <location>
        <position position="1"/>
    </location>
</feature>
<evidence type="ECO:0000256" key="7">
    <source>
        <dbReference type="SAM" id="MobiDB-lite"/>
    </source>
</evidence>
<dbReference type="PROSITE" id="PS00973">
    <property type="entry name" value="USP_2"/>
    <property type="match status" value="1"/>
</dbReference>
<reference evidence="9" key="1">
    <citation type="journal article" date="2020" name="Stud. Mycol.">
        <title>101 Dothideomycetes genomes: a test case for predicting lifestyles and emergence of pathogens.</title>
        <authorList>
            <person name="Haridas S."/>
            <person name="Albert R."/>
            <person name="Binder M."/>
            <person name="Bloem J."/>
            <person name="Labutti K."/>
            <person name="Salamov A."/>
            <person name="Andreopoulos B."/>
            <person name="Baker S."/>
            <person name="Barry K."/>
            <person name="Bills G."/>
            <person name="Bluhm B."/>
            <person name="Cannon C."/>
            <person name="Castanera R."/>
            <person name="Culley D."/>
            <person name="Daum C."/>
            <person name="Ezra D."/>
            <person name="Gonzalez J."/>
            <person name="Henrissat B."/>
            <person name="Kuo A."/>
            <person name="Liang C."/>
            <person name="Lipzen A."/>
            <person name="Lutzoni F."/>
            <person name="Magnuson J."/>
            <person name="Mondo S."/>
            <person name="Nolan M."/>
            <person name="Ohm R."/>
            <person name="Pangilinan J."/>
            <person name="Park H.-J."/>
            <person name="Ramirez L."/>
            <person name="Alfaro M."/>
            <person name="Sun H."/>
            <person name="Tritt A."/>
            <person name="Yoshinaga Y."/>
            <person name="Zwiers L.-H."/>
            <person name="Turgeon B."/>
            <person name="Goodwin S."/>
            <person name="Spatafora J."/>
            <person name="Crous P."/>
            <person name="Grigoriev I."/>
        </authorList>
    </citation>
    <scope>NUCLEOTIDE SEQUENCE</scope>
    <source>
        <strain evidence="9">CBS 133067</strain>
    </source>
</reference>
<dbReference type="PANTHER" id="PTHR43982">
    <property type="entry name" value="UBIQUITIN CARBOXYL-TERMINAL HYDROLASE"/>
    <property type="match status" value="1"/>
</dbReference>
<organism evidence="9 10">
    <name type="scientific">Rhizodiscina lignyota</name>
    <dbReference type="NCBI Taxonomy" id="1504668"/>
    <lineage>
        <taxon>Eukaryota</taxon>
        <taxon>Fungi</taxon>
        <taxon>Dikarya</taxon>
        <taxon>Ascomycota</taxon>
        <taxon>Pezizomycotina</taxon>
        <taxon>Dothideomycetes</taxon>
        <taxon>Pleosporomycetidae</taxon>
        <taxon>Aulographales</taxon>
        <taxon>Rhizodiscinaceae</taxon>
        <taxon>Rhizodiscina</taxon>
    </lineage>
</organism>
<dbReference type="InterPro" id="IPR001394">
    <property type="entry name" value="Peptidase_C19_UCH"/>
</dbReference>
<dbReference type="Proteomes" id="UP000799772">
    <property type="component" value="Unassembled WGS sequence"/>
</dbReference>
<dbReference type="PROSITE" id="PS00972">
    <property type="entry name" value="USP_1"/>
    <property type="match status" value="1"/>
</dbReference>
<keyword evidence="4" id="KW-0833">Ubl conjugation pathway</keyword>
<dbReference type="PANTHER" id="PTHR43982:SF6">
    <property type="entry name" value="UBIQUITIN CARBOXYL-TERMINAL HYDROLASE 2-RELATED"/>
    <property type="match status" value="1"/>
</dbReference>
<feature type="compositionally biased region" description="Low complexity" evidence="7">
    <location>
        <begin position="790"/>
        <end position="805"/>
    </location>
</feature>
<dbReference type="InterPro" id="IPR028889">
    <property type="entry name" value="USP"/>
</dbReference>
<gene>
    <name evidence="9" type="ORF">NA57DRAFT_42946</name>
</gene>
<comment type="caution">
    <text evidence="9">The sequence shown here is derived from an EMBL/GenBank/DDBJ whole genome shotgun (WGS) entry which is preliminary data.</text>
</comment>
<dbReference type="GO" id="GO:0043161">
    <property type="term" value="P:proteasome-mediated ubiquitin-dependent protein catabolic process"/>
    <property type="evidence" value="ECO:0007669"/>
    <property type="project" value="InterPro"/>
</dbReference>
<dbReference type="AlphaFoldDB" id="A0A9P4IBZ6"/>
<accession>A0A9P4IBZ6</accession>
<feature type="region of interest" description="Disordered" evidence="7">
    <location>
        <begin position="726"/>
        <end position="842"/>
    </location>
</feature>
<dbReference type="CDD" id="cd02666">
    <property type="entry name" value="Peptidase_C19J"/>
    <property type="match status" value="1"/>
</dbReference>
<evidence type="ECO:0000256" key="3">
    <source>
        <dbReference type="ARBA" id="ARBA00022670"/>
    </source>
</evidence>
<feature type="compositionally biased region" description="Pro residues" evidence="7">
    <location>
        <begin position="824"/>
        <end position="836"/>
    </location>
</feature>
<dbReference type="GO" id="GO:0016579">
    <property type="term" value="P:protein deubiquitination"/>
    <property type="evidence" value="ECO:0007669"/>
    <property type="project" value="InterPro"/>
</dbReference>
<evidence type="ECO:0000256" key="2">
    <source>
        <dbReference type="ARBA" id="ARBA00012759"/>
    </source>
</evidence>
<dbReference type="InterPro" id="IPR044635">
    <property type="entry name" value="UBP14-like"/>
</dbReference>
<evidence type="ECO:0000256" key="1">
    <source>
        <dbReference type="ARBA" id="ARBA00000707"/>
    </source>
</evidence>